<dbReference type="EMBL" id="CAEKDK010000007">
    <property type="protein sequence ID" value="CAB4288272.1"/>
    <property type="molecule type" value="Genomic_DNA"/>
</dbReference>
<dbReference type="Proteomes" id="UP000507222">
    <property type="component" value="Unassembled WGS sequence"/>
</dbReference>
<evidence type="ECO:0000313" key="2">
    <source>
        <dbReference type="Proteomes" id="UP000507222"/>
    </source>
</evidence>
<proteinExistence type="predicted"/>
<name>A0A6J5VJK8_PRUAR</name>
<organism evidence="1 2">
    <name type="scientific">Prunus armeniaca</name>
    <name type="common">Apricot</name>
    <name type="synonym">Armeniaca vulgaris</name>
    <dbReference type="NCBI Taxonomy" id="36596"/>
    <lineage>
        <taxon>Eukaryota</taxon>
        <taxon>Viridiplantae</taxon>
        <taxon>Streptophyta</taxon>
        <taxon>Embryophyta</taxon>
        <taxon>Tracheophyta</taxon>
        <taxon>Spermatophyta</taxon>
        <taxon>Magnoliopsida</taxon>
        <taxon>eudicotyledons</taxon>
        <taxon>Gunneridae</taxon>
        <taxon>Pentapetalae</taxon>
        <taxon>rosids</taxon>
        <taxon>fabids</taxon>
        <taxon>Rosales</taxon>
        <taxon>Rosaceae</taxon>
        <taxon>Amygdaloideae</taxon>
        <taxon>Amygdaleae</taxon>
        <taxon>Prunus</taxon>
    </lineage>
</organism>
<evidence type="ECO:0000313" key="1">
    <source>
        <dbReference type="EMBL" id="CAB4288272.1"/>
    </source>
</evidence>
<reference evidence="1 2" key="1">
    <citation type="submission" date="2020-05" db="EMBL/GenBank/DDBJ databases">
        <authorList>
            <person name="Campoy J."/>
            <person name="Schneeberger K."/>
            <person name="Spophaly S."/>
        </authorList>
    </citation>
    <scope>NUCLEOTIDE SEQUENCE [LARGE SCALE GENOMIC DNA]</scope>
    <source>
        <strain evidence="1">PruArmRojPasFocal</strain>
    </source>
</reference>
<protein>
    <submittedName>
        <fullName evidence="1">Uncharacterized protein</fullName>
    </submittedName>
</protein>
<dbReference type="AlphaFoldDB" id="A0A6J5VJK8"/>
<accession>A0A6J5VJK8</accession>
<sequence length="137" mass="15155">MAQGVCKLLWIRRLLTELDFKPEKPMNIGDIILGQTESRCGPSETWLHRHMPQCLSKVLHGHCTKVLASVIPNGPRASIFYSLTQFISMRFEPQASPSWYVSSVLAARPTPQPFSRSSDPPQAHGPSGRLVLACSTA</sequence>
<gene>
    <name evidence="1" type="ORF">CURHAP_LOCUS46431</name>
</gene>